<proteinExistence type="predicted"/>
<reference evidence="4" key="1">
    <citation type="journal article" date="2016" name="Nature">
        <title>Genome evolution in the allotetraploid frog Xenopus laevis.</title>
        <authorList>
            <person name="Session A.M."/>
            <person name="Uno Y."/>
            <person name="Kwon T."/>
            <person name="Chapman J.A."/>
            <person name="Toyoda A."/>
            <person name="Takahashi S."/>
            <person name="Fukui A."/>
            <person name="Hikosaka A."/>
            <person name="Suzuki A."/>
            <person name="Kondo M."/>
            <person name="van Heeringen S.J."/>
            <person name="Quigley I."/>
            <person name="Heinz S."/>
            <person name="Ogino H."/>
            <person name="Ochi H."/>
            <person name="Hellsten U."/>
            <person name="Lyons J.B."/>
            <person name="Simakov O."/>
            <person name="Putnam N."/>
            <person name="Stites J."/>
            <person name="Kuroki Y."/>
            <person name="Tanaka T."/>
            <person name="Michiue T."/>
            <person name="Watanabe M."/>
            <person name="Bogdanovic O."/>
            <person name="Lister R."/>
            <person name="Georgiou G."/>
            <person name="Paranjpe S.S."/>
            <person name="van Kruijsbergen I."/>
            <person name="Shu S."/>
            <person name="Carlson J."/>
            <person name="Kinoshita T."/>
            <person name="Ohta Y."/>
            <person name="Mawaribuchi S."/>
            <person name="Jenkins J."/>
            <person name="Grimwood J."/>
            <person name="Schmutz J."/>
            <person name="Mitros T."/>
            <person name="Mozaffari S.V."/>
            <person name="Suzuki Y."/>
            <person name="Haramoto Y."/>
            <person name="Yamamoto T.S."/>
            <person name="Takagi C."/>
            <person name="Heald R."/>
            <person name="Miller K."/>
            <person name="Haudenschild C."/>
            <person name="Kitzman J."/>
            <person name="Nakayama T."/>
            <person name="Izutsu Y."/>
            <person name="Robert J."/>
            <person name="Fortriede J."/>
            <person name="Burns K."/>
            <person name="Lotay V."/>
            <person name="Karimi K."/>
            <person name="Yasuoka Y."/>
            <person name="Dichmann D.S."/>
            <person name="Flajnik M.F."/>
            <person name="Houston D.W."/>
            <person name="Shendure J."/>
            <person name="DuPasquier L."/>
            <person name="Vize P.D."/>
            <person name="Zorn A.M."/>
            <person name="Ito M."/>
            <person name="Marcotte E.M."/>
            <person name="Wallingford J.B."/>
            <person name="Ito Y."/>
            <person name="Asashima M."/>
            <person name="Ueno N."/>
            <person name="Matsuda Y."/>
            <person name="Veenstra G.J."/>
            <person name="Fujiyama A."/>
            <person name="Harland R.M."/>
            <person name="Taira M."/>
            <person name="Rokhsar D.S."/>
        </authorList>
    </citation>
    <scope>NUCLEOTIDE SEQUENCE [LARGE SCALE GENOMIC DNA]</scope>
    <source>
        <strain evidence="4">J</strain>
    </source>
</reference>
<keyword evidence="2" id="KW-0812">Transmembrane</keyword>
<dbReference type="AlphaFoldDB" id="A0A974CA63"/>
<accession>A0A974CA63</accession>
<evidence type="ECO:0000313" key="4">
    <source>
        <dbReference type="Proteomes" id="UP000694892"/>
    </source>
</evidence>
<protein>
    <submittedName>
        <fullName evidence="3">Uncharacterized protein</fullName>
    </submittedName>
</protein>
<organism evidence="3 4">
    <name type="scientific">Xenopus laevis</name>
    <name type="common">African clawed frog</name>
    <dbReference type="NCBI Taxonomy" id="8355"/>
    <lineage>
        <taxon>Eukaryota</taxon>
        <taxon>Metazoa</taxon>
        <taxon>Chordata</taxon>
        <taxon>Craniata</taxon>
        <taxon>Vertebrata</taxon>
        <taxon>Euteleostomi</taxon>
        <taxon>Amphibia</taxon>
        <taxon>Batrachia</taxon>
        <taxon>Anura</taxon>
        <taxon>Pipoidea</taxon>
        <taxon>Pipidae</taxon>
        <taxon>Xenopodinae</taxon>
        <taxon>Xenopus</taxon>
        <taxon>Xenopus</taxon>
    </lineage>
</organism>
<gene>
    <name evidence="3" type="ORF">XELAEV_18040688mg</name>
</gene>
<feature type="region of interest" description="Disordered" evidence="1">
    <location>
        <begin position="70"/>
        <end position="99"/>
    </location>
</feature>
<evidence type="ECO:0000256" key="2">
    <source>
        <dbReference type="SAM" id="Phobius"/>
    </source>
</evidence>
<sequence>MYLVLGIIGTLLALLILAVVFVIKNKQKRASWLIQHLQLLKTARSRIPKVNMSSVPILISFVPEKPAYTELSSPQGTTEHLNQKRHHQNNNTQSTDEIFKEHFPESNSIPFSNGHSVGKSQI</sequence>
<keyword evidence="2" id="KW-0472">Membrane</keyword>
<name>A0A974CA63_XENLA</name>
<evidence type="ECO:0000256" key="1">
    <source>
        <dbReference type="SAM" id="MobiDB-lite"/>
    </source>
</evidence>
<feature type="compositionally biased region" description="Polar residues" evidence="1">
    <location>
        <begin position="70"/>
        <end position="80"/>
    </location>
</feature>
<evidence type="ECO:0000313" key="3">
    <source>
        <dbReference type="EMBL" id="OCT69373.1"/>
    </source>
</evidence>
<keyword evidence="2" id="KW-1133">Transmembrane helix</keyword>
<dbReference type="Proteomes" id="UP000694892">
    <property type="component" value="Chromosome 8L"/>
</dbReference>
<feature type="transmembrane region" description="Helical" evidence="2">
    <location>
        <begin position="6"/>
        <end position="23"/>
    </location>
</feature>
<dbReference type="EMBL" id="CM004480">
    <property type="protein sequence ID" value="OCT69373.1"/>
    <property type="molecule type" value="Genomic_DNA"/>
</dbReference>